<sequence length="80" mass="9278">MVTDFDASRALLHREKLFEPFTVESTLPLREALSQNLIAEKDELLVVERGGQRLAFSEFQMIYHHIAQGELAREPYLVVY</sequence>
<gene>
    <name evidence="1" type="ORF">CHM34_12960</name>
</gene>
<protein>
    <submittedName>
        <fullName evidence="1">Uncharacterized protein</fullName>
    </submittedName>
</protein>
<comment type="caution">
    <text evidence="1">The sequence shown here is derived from an EMBL/GenBank/DDBJ whole genome shotgun (WGS) entry which is preliminary data.</text>
</comment>
<evidence type="ECO:0000313" key="2">
    <source>
        <dbReference type="Proteomes" id="UP000215459"/>
    </source>
</evidence>
<name>A0A235B4X2_9BACL</name>
<dbReference type="AlphaFoldDB" id="A0A235B4X2"/>
<accession>A0A235B4X2</accession>
<organism evidence="1 2">
    <name type="scientific">Paludifilum halophilum</name>
    <dbReference type="NCBI Taxonomy" id="1642702"/>
    <lineage>
        <taxon>Bacteria</taxon>
        <taxon>Bacillati</taxon>
        <taxon>Bacillota</taxon>
        <taxon>Bacilli</taxon>
        <taxon>Bacillales</taxon>
        <taxon>Thermoactinomycetaceae</taxon>
        <taxon>Paludifilum</taxon>
    </lineage>
</organism>
<keyword evidence="2" id="KW-1185">Reference proteome</keyword>
<dbReference type="OrthoDB" id="2989800at2"/>
<proteinExistence type="predicted"/>
<dbReference type="Proteomes" id="UP000215459">
    <property type="component" value="Unassembled WGS sequence"/>
</dbReference>
<dbReference type="RefSeq" id="WP_094265025.1">
    <property type="nucleotide sequence ID" value="NZ_NOWF01000007.1"/>
</dbReference>
<dbReference type="EMBL" id="NOWF01000007">
    <property type="protein sequence ID" value="OYD07281.1"/>
    <property type="molecule type" value="Genomic_DNA"/>
</dbReference>
<evidence type="ECO:0000313" key="1">
    <source>
        <dbReference type="EMBL" id="OYD07281.1"/>
    </source>
</evidence>
<reference evidence="1 2" key="1">
    <citation type="submission" date="2017-07" db="EMBL/GenBank/DDBJ databases">
        <title>The genome sequence of Paludifilum halophilum highlights mechanisms for microbial adaptation to high salt environemnts.</title>
        <authorList>
            <person name="Belbahri L."/>
        </authorList>
    </citation>
    <scope>NUCLEOTIDE SEQUENCE [LARGE SCALE GENOMIC DNA]</scope>
    <source>
        <strain evidence="1 2">DSM 102817</strain>
    </source>
</reference>